<comment type="caution">
    <text evidence="9">The sequence shown here is derived from an EMBL/GenBank/DDBJ whole genome shotgun (WGS) entry which is preliminary data.</text>
</comment>
<accession>A0A1E5XMI7</accession>
<dbReference type="GO" id="GO:0055085">
    <property type="term" value="P:transmembrane transport"/>
    <property type="evidence" value="ECO:0007669"/>
    <property type="project" value="InterPro"/>
</dbReference>
<evidence type="ECO:0000256" key="3">
    <source>
        <dbReference type="ARBA" id="ARBA00022475"/>
    </source>
</evidence>
<feature type="transmembrane region" description="Helical" evidence="7">
    <location>
        <begin position="179"/>
        <end position="203"/>
    </location>
</feature>
<dbReference type="Gene3D" id="1.10.3720.10">
    <property type="entry name" value="MetI-like"/>
    <property type="match status" value="1"/>
</dbReference>
<keyword evidence="3" id="KW-1003">Cell membrane</keyword>
<name>A0A1E5XMI7_9HYPH</name>
<evidence type="ECO:0000256" key="7">
    <source>
        <dbReference type="RuleBase" id="RU363032"/>
    </source>
</evidence>
<feature type="transmembrane region" description="Helical" evidence="7">
    <location>
        <begin position="135"/>
        <end position="153"/>
    </location>
</feature>
<proteinExistence type="inferred from homology"/>
<dbReference type="Proteomes" id="UP000095463">
    <property type="component" value="Unassembled WGS sequence"/>
</dbReference>
<keyword evidence="6 7" id="KW-0472">Membrane</keyword>
<keyword evidence="10" id="KW-1185">Reference proteome</keyword>
<keyword evidence="2 7" id="KW-0813">Transport</keyword>
<gene>
    <name evidence="9" type="ORF">VW23_024130</name>
</gene>
<sequence length="267" mass="29674">MRDGRTAAVTTDSRQQRAARRGIPLELVSLLLLLAVWQVLAMLFPSRLFPTPIDVGAHVWTLATTGKLLPDLGKTLTRASIAFVIAMALGTAIGIGLGRSRVADRLFSAWVVVGLNVPAIVIAIVLYIWLGLTEFALILAVVLNKLPLVIATIREGVRSFDPAYDDLGRAFRMPFLRQLRLIAVPQLMPFVLAAARTGLSLIWKIVLVFEVLGSDGGVGFRISVFFQFFDIKGIFAYTTAFILVVFVFEYLILRPLERRVLKWRQPR</sequence>
<evidence type="ECO:0000256" key="5">
    <source>
        <dbReference type="ARBA" id="ARBA00022989"/>
    </source>
</evidence>
<feature type="transmembrane region" description="Helical" evidence="7">
    <location>
        <begin position="234"/>
        <end position="253"/>
    </location>
</feature>
<dbReference type="InterPro" id="IPR000515">
    <property type="entry name" value="MetI-like"/>
</dbReference>
<keyword evidence="4 7" id="KW-0812">Transmembrane</keyword>
<feature type="domain" description="ABC transmembrane type-1" evidence="8">
    <location>
        <begin position="72"/>
        <end position="252"/>
    </location>
</feature>
<dbReference type="InterPro" id="IPR035906">
    <property type="entry name" value="MetI-like_sf"/>
</dbReference>
<dbReference type="Pfam" id="PF00528">
    <property type="entry name" value="BPD_transp_1"/>
    <property type="match status" value="1"/>
</dbReference>
<keyword evidence="5 7" id="KW-1133">Transmembrane helix</keyword>
<dbReference type="PROSITE" id="PS50928">
    <property type="entry name" value="ABC_TM1"/>
    <property type="match status" value="1"/>
</dbReference>
<reference evidence="9 10" key="1">
    <citation type="journal article" date="2015" name="Genome Announc.">
        <title>Genome Assemblies of Three Soil-Associated Devosia species: D. insulae, D. limi, and D. soli.</title>
        <authorList>
            <person name="Hassan Y.I."/>
            <person name="Lepp D."/>
            <person name="Zhou T."/>
        </authorList>
    </citation>
    <scope>NUCLEOTIDE SEQUENCE [LARGE SCALE GENOMIC DNA]</scope>
    <source>
        <strain evidence="9 10">DS-56</strain>
    </source>
</reference>
<protein>
    <submittedName>
        <fullName evidence="9">ABC transporter permease</fullName>
    </submittedName>
</protein>
<evidence type="ECO:0000313" key="10">
    <source>
        <dbReference type="Proteomes" id="UP000095463"/>
    </source>
</evidence>
<feature type="transmembrane region" description="Helical" evidence="7">
    <location>
        <begin position="23"/>
        <end position="44"/>
    </location>
</feature>
<comment type="similarity">
    <text evidence="7">Belongs to the binding-protein-dependent transport system permease family.</text>
</comment>
<dbReference type="EMBL" id="LAJE02000255">
    <property type="protein sequence ID" value="OEO29820.1"/>
    <property type="molecule type" value="Genomic_DNA"/>
</dbReference>
<dbReference type="GO" id="GO:0005886">
    <property type="term" value="C:plasma membrane"/>
    <property type="evidence" value="ECO:0007669"/>
    <property type="project" value="UniProtKB-SubCell"/>
</dbReference>
<evidence type="ECO:0000313" key="9">
    <source>
        <dbReference type="EMBL" id="OEO29820.1"/>
    </source>
</evidence>
<comment type="subcellular location">
    <subcellularLocation>
        <location evidence="1 7">Cell membrane</location>
        <topology evidence="1 7">Multi-pass membrane protein</topology>
    </subcellularLocation>
</comment>
<organism evidence="9 10">
    <name type="scientific">Devosia insulae DS-56</name>
    <dbReference type="NCBI Taxonomy" id="1116389"/>
    <lineage>
        <taxon>Bacteria</taxon>
        <taxon>Pseudomonadati</taxon>
        <taxon>Pseudomonadota</taxon>
        <taxon>Alphaproteobacteria</taxon>
        <taxon>Hyphomicrobiales</taxon>
        <taxon>Devosiaceae</taxon>
        <taxon>Devosia</taxon>
    </lineage>
</organism>
<evidence type="ECO:0000259" key="8">
    <source>
        <dbReference type="PROSITE" id="PS50928"/>
    </source>
</evidence>
<dbReference type="AlphaFoldDB" id="A0A1E5XMI7"/>
<dbReference type="CDD" id="cd06261">
    <property type="entry name" value="TM_PBP2"/>
    <property type="match status" value="1"/>
</dbReference>
<feature type="transmembrane region" description="Helical" evidence="7">
    <location>
        <begin position="109"/>
        <end position="129"/>
    </location>
</feature>
<feature type="transmembrane region" description="Helical" evidence="7">
    <location>
        <begin position="79"/>
        <end position="97"/>
    </location>
</feature>
<dbReference type="SUPFAM" id="SSF161098">
    <property type="entry name" value="MetI-like"/>
    <property type="match status" value="1"/>
</dbReference>
<evidence type="ECO:0000256" key="2">
    <source>
        <dbReference type="ARBA" id="ARBA00022448"/>
    </source>
</evidence>
<evidence type="ECO:0000256" key="6">
    <source>
        <dbReference type="ARBA" id="ARBA00023136"/>
    </source>
</evidence>
<dbReference type="PANTHER" id="PTHR30151">
    <property type="entry name" value="ALKANE SULFONATE ABC TRANSPORTER-RELATED, MEMBRANE SUBUNIT"/>
    <property type="match status" value="1"/>
</dbReference>
<evidence type="ECO:0000256" key="4">
    <source>
        <dbReference type="ARBA" id="ARBA00022692"/>
    </source>
</evidence>
<evidence type="ECO:0000256" key="1">
    <source>
        <dbReference type="ARBA" id="ARBA00004651"/>
    </source>
</evidence>
<dbReference type="PANTHER" id="PTHR30151:SF38">
    <property type="entry name" value="ALIPHATIC SULFONATES TRANSPORT PERMEASE PROTEIN SSUC-RELATED"/>
    <property type="match status" value="1"/>
</dbReference>